<dbReference type="AlphaFoldDB" id="W6R5V7"/>
<proteinExistence type="predicted"/>
<keyword evidence="2" id="KW-1185">Reference proteome</keyword>
<accession>W6R5V7</accession>
<protein>
    <submittedName>
        <fullName evidence="1">Uncharacterized protein</fullName>
    </submittedName>
</protein>
<dbReference type="eggNOG" id="ENOG5031AA1">
    <property type="taxonomic scope" value="Bacteria"/>
</dbReference>
<name>W6R5V7_9HYPH</name>
<evidence type="ECO:0000313" key="2">
    <source>
        <dbReference type="Proteomes" id="UP000019443"/>
    </source>
</evidence>
<reference evidence="1" key="1">
    <citation type="submission" date="2013-11" db="EMBL/GenBank/DDBJ databases">
        <title>Draft genome sequence of the broad-host-range Rhizobium sp. LPU83 strain, a member of the low-genetic diversity Oregon-like Rhizobium sp. group.</title>
        <authorList>
            <person name="Wibberg D."/>
            <person name="Puehler A."/>
            <person name="Schlueter A."/>
        </authorList>
    </citation>
    <scope>NUCLEOTIDE SEQUENCE [LARGE SCALE GENOMIC DNA]</scope>
    <source>
        <strain evidence="1">LPU83</strain>
    </source>
</reference>
<dbReference type="KEGG" id="rhl:LPU83_0659"/>
<dbReference type="EMBL" id="HG916852">
    <property type="protein sequence ID" value="CDM56339.1"/>
    <property type="molecule type" value="Genomic_DNA"/>
</dbReference>
<dbReference type="HOGENOM" id="CLU_2525274_0_0_5"/>
<gene>
    <name evidence="1" type="ORF">LPU83_0659</name>
</gene>
<dbReference type="PATRIC" id="fig|348824.6.peg.711"/>
<organism evidence="1 2">
    <name type="scientific">Rhizobium favelukesii</name>
    <dbReference type="NCBI Taxonomy" id="348824"/>
    <lineage>
        <taxon>Bacteria</taxon>
        <taxon>Pseudomonadati</taxon>
        <taxon>Pseudomonadota</taxon>
        <taxon>Alphaproteobacteria</taxon>
        <taxon>Hyphomicrobiales</taxon>
        <taxon>Rhizobiaceae</taxon>
        <taxon>Rhizobium/Agrobacterium group</taxon>
        <taxon>Rhizobium</taxon>
    </lineage>
</organism>
<sequence length="84" mass="9861">MFPEALGLLCPISMHRGSEGPLVWLVQWRNCCHSFFRNARGILLFDTALLIGKLPKAICRFVEWRRLRSLRADDTWSNSPWRDM</sequence>
<dbReference type="Proteomes" id="UP000019443">
    <property type="component" value="Chromosome"/>
</dbReference>
<evidence type="ECO:0000313" key="1">
    <source>
        <dbReference type="EMBL" id="CDM56339.1"/>
    </source>
</evidence>